<organism evidence="2 3">
    <name type="scientific">Eremothecium cymbalariae (strain CBS 270.75 / DBVPG 7215 / KCTC 17166 / NRRL Y-17582)</name>
    <name type="common">Yeast</name>
    <dbReference type="NCBI Taxonomy" id="931890"/>
    <lineage>
        <taxon>Eukaryota</taxon>
        <taxon>Fungi</taxon>
        <taxon>Dikarya</taxon>
        <taxon>Ascomycota</taxon>
        <taxon>Saccharomycotina</taxon>
        <taxon>Saccharomycetes</taxon>
        <taxon>Saccharomycetales</taxon>
        <taxon>Saccharomycetaceae</taxon>
        <taxon>Eremothecium</taxon>
    </lineage>
</organism>
<dbReference type="SUPFAM" id="SSF48464">
    <property type="entry name" value="ENTH/VHS domain"/>
    <property type="match status" value="1"/>
</dbReference>
<gene>
    <name evidence="2" type="ordered locus">Ecym_8407</name>
</gene>
<dbReference type="InterPro" id="IPR013809">
    <property type="entry name" value="ENTH"/>
</dbReference>
<dbReference type="InParanoid" id="G8JXV3"/>
<dbReference type="GeneID" id="11470020"/>
<dbReference type="eggNOG" id="KOG2056">
    <property type="taxonomic scope" value="Eukaryota"/>
</dbReference>
<dbReference type="HOGENOM" id="CLU_053580_0_0_1"/>
<dbReference type="GO" id="GO:0005886">
    <property type="term" value="C:plasma membrane"/>
    <property type="evidence" value="ECO:0007669"/>
    <property type="project" value="TreeGrafter"/>
</dbReference>
<dbReference type="GO" id="GO:0006897">
    <property type="term" value="P:endocytosis"/>
    <property type="evidence" value="ECO:0007669"/>
    <property type="project" value="TreeGrafter"/>
</dbReference>
<reference evidence="3" key="1">
    <citation type="journal article" date="2012" name="G3 (Bethesda)">
        <title>Pichia sorbitophila, an interspecies yeast hybrid reveals early steps of genome resolution following polyploidization.</title>
        <authorList>
            <person name="Leh Louis V."/>
            <person name="Despons L."/>
            <person name="Friedrich A."/>
            <person name="Martin T."/>
            <person name="Durrens P."/>
            <person name="Casaregola S."/>
            <person name="Neuveglise C."/>
            <person name="Fairhead C."/>
            <person name="Marck C."/>
            <person name="Cruz J.A."/>
            <person name="Straub M.L."/>
            <person name="Kugler V."/>
            <person name="Sacerdot C."/>
            <person name="Uzunov Z."/>
            <person name="Thierry A."/>
            <person name="Weiss S."/>
            <person name="Bleykasten C."/>
            <person name="De Montigny J."/>
            <person name="Jacques N."/>
            <person name="Jung P."/>
            <person name="Lemaire M."/>
            <person name="Mallet S."/>
            <person name="Morel G."/>
            <person name="Richard G.F."/>
            <person name="Sarkar A."/>
            <person name="Savel G."/>
            <person name="Schacherer J."/>
            <person name="Seret M.L."/>
            <person name="Talla E."/>
            <person name="Samson G."/>
            <person name="Jubin C."/>
            <person name="Poulain J."/>
            <person name="Vacherie B."/>
            <person name="Barbe V."/>
            <person name="Pelletier E."/>
            <person name="Sherman D.J."/>
            <person name="Westhof E."/>
            <person name="Weissenbach J."/>
            <person name="Baret P.V."/>
            <person name="Wincker P."/>
            <person name="Gaillardin C."/>
            <person name="Dujon B."/>
            <person name="Souciet J.L."/>
        </authorList>
    </citation>
    <scope>NUCLEOTIDE SEQUENCE [LARGE SCALE GENOMIC DNA]</scope>
    <source>
        <strain evidence="3">CBS 270.75 / DBVPG 7215 / KCTC 17166 / NRRL Y-17582</strain>
    </source>
</reference>
<dbReference type="Pfam" id="PF01417">
    <property type="entry name" value="ENTH"/>
    <property type="match status" value="1"/>
</dbReference>
<dbReference type="InterPro" id="IPR008942">
    <property type="entry name" value="ENTH_VHS"/>
</dbReference>
<dbReference type="STRING" id="931890.G8JXV3"/>
<dbReference type="PANTHER" id="PTHR12276:SF119">
    <property type="entry name" value="EPSIN-4"/>
    <property type="match status" value="1"/>
</dbReference>
<dbReference type="GO" id="GO:0030125">
    <property type="term" value="C:clathrin vesicle coat"/>
    <property type="evidence" value="ECO:0007669"/>
    <property type="project" value="TreeGrafter"/>
</dbReference>
<sequence>MPFLSSVRHLGSSSTTVKVKKATDDSEHNGAYGSLMNEIAILTYSPNTLREITQVLKKRLVGNYKKTPSKRAVNLLKTLTLIRFLVINGSEECIAWLRRHLVLIRSFQDFTLRDGEKKQMVNQIQLLSCKLCQLLTDSNLLEDMRKEITIFRTSITTPGRKSTDANYLLPHGTIQRKNTDNLFRNNTIHGASNSRNNEFLLINDAHTMRKAKSPGWRVGIKNNVDSNYISRLRPVREETLEEDLTGNSLHPVLG</sequence>
<dbReference type="OMA" id="WIRAYAY"/>
<dbReference type="OrthoDB" id="4033880at2759"/>
<dbReference type="KEGG" id="erc:Ecym_8407"/>
<dbReference type="CDD" id="cd16994">
    <property type="entry name" value="ENTH_Ent4"/>
    <property type="match status" value="1"/>
</dbReference>
<dbReference type="RefSeq" id="XP_003648494.1">
    <property type="nucleotide sequence ID" value="XM_003648446.1"/>
</dbReference>
<evidence type="ECO:0000259" key="1">
    <source>
        <dbReference type="PROSITE" id="PS50942"/>
    </source>
</evidence>
<dbReference type="GO" id="GO:0005543">
    <property type="term" value="F:phospholipid binding"/>
    <property type="evidence" value="ECO:0007669"/>
    <property type="project" value="TreeGrafter"/>
</dbReference>
<accession>G8JXV3</accession>
<dbReference type="PANTHER" id="PTHR12276">
    <property type="entry name" value="EPSIN/ENT-RELATED"/>
    <property type="match status" value="1"/>
</dbReference>
<dbReference type="EMBL" id="CP002504">
    <property type="protein sequence ID" value="AET41677.1"/>
    <property type="molecule type" value="Genomic_DNA"/>
</dbReference>
<evidence type="ECO:0000313" key="2">
    <source>
        <dbReference type="EMBL" id="AET41677.1"/>
    </source>
</evidence>
<proteinExistence type="predicted"/>
<dbReference type="FunCoup" id="G8JXV3">
    <property type="interactions" value="17"/>
</dbReference>
<dbReference type="Proteomes" id="UP000006790">
    <property type="component" value="Chromosome 8"/>
</dbReference>
<keyword evidence="3" id="KW-1185">Reference proteome</keyword>
<feature type="domain" description="ENTH" evidence="1">
    <location>
        <begin position="7"/>
        <end position="145"/>
    </location>
</feature>
<evidence type="ECO:0000313" key="3">
    <source>
        <dbReference type="Proteomes" id="UP000006790"/>
    </source>
</evidence>
<name>G8JXV3_ERECY</name>
<dbReference type="GO" id="GO:0007015">
    <property type="term" value="P:actin filament organization"/>
    <property type="evidence" value="ECO:0007669"/>
    <property type="project" value="TreeGrafter"/>
</dbReference>
<protein>
    <recommendedName>
        <fullName evidence="1">ENTH domain-containing protein</fullName>
    </recommendedName>
</protein>
<dbReference type="GO" id="GO:0030276">
    <property type="term" value="F:clathrin binding"/>
    <property type="evidence" value="ECO:0007669"/>
    <property type="project" value="TreeGrafter"/>
</dbReference>
<dbReference type="AlphaFoldDB" id="G8JXV3"/>
<dbReference type="Gene3D" id="1.25.40.90">
    <property type="match status" value="1"/>
</dbReference>
<dbReference type="PROSITE" id="PS50942">
    <property type="entry name" value="ENTH"/>
    <property type="match status" value="1"/>
</dbReference>
<dbReference type="GO" id="GO:0072659">
    <property type="term" value="P:protein localization to plasma membrane"/>
    <property type="evidence" value="ECO:0007669"/>
    <property type="project" value="EnsemblFungi"/>
</dbReference>
<dbReference type="GO" id="GO:0005768">
    <property type="term" value="C:endosome"/>
    <property type="evidence" value="ECO:0007669"/>
    <property type="project" value="TreeGrafter"/>
</dbReference>
<dbReference type="SMART" id="SM00273">
    <property type="entry name" value="ENTH"/>
    <property type="match status" value="1"/>
</dbReference>